<protein>
    <recommendedName>
        <fullName evidence="3">SnoaL-like domain-containing protein</fullName>
    </recommendedName>
</protein>
<reference evidence="1 2" key="1">
    <citation type="submission" date="2016-10" db="EMBL/GenBank/DDBJ databases">
        <authorList>
            <person name="de Groot N.N."/>
        </authorList>
    </citation>
    <scope>NUCLEOTIDE SEQUENCE [LARGE SCALE GENOMIC DNA]</scope>
    <source>
        <strain evidence="1 2">DSM 527</strain>
    </source>
</reference>
<dbReference type="Proteomes" id="UP000199045">
    <property type="component" value="Unassembled WGS sequence"/>
</dbReference>
<dbReference type="OrthoDB" id="664947at2"/>
<dbReference type="EMBL" id="FNBN01000007">
    <property type="protein sequence ID" value="SDG86649.1"/>
    <property type="molecule type" value="Genomic_DNA"/>
</dbReference>
<accession>A0A1G7XR36</accession>
<sequence>MKIWNNEPGKQEAEALITEYFQLLQNGKLDEANELIGSAYDDWLDTLFVVWQDHYLIHEIPKDSSFDGKEWLNDLTWLKDLTIKPEMEWINDSHVWADFIYRGEPSGYVGEFSIRKIDEGYTVRREIFKMA</sequence>
<evidence type="ECO:0008006" key="3">
    <source>
        <dbReference type="Google" id="ProtNLM"/>
    </source>
</evidence>
<evidence type="ECO:0000313" key="2">
    <source>
        <dbReference type="Proteomes" id="UP000199045"/>
    </source>
</evidence>
<organism evidence="1 2">
    <name type="scientific">Chitinophaga filiformis</name>
    <name type="common">Myxococcus filiformis</name>
    <name type="synonym">Flexibacter filiformis</name>
    <dbReference type="NCBI Taxonomy" id="104663"/>
    <lineage>
        <taxon>Bacteria</taxon>
        <taxon>Pseudomonadati</taxon>
        <taxon>Bacteroidota</taxon>
        <taxon>Chitinophagia</taxon>
        <taxon>Chitinophagales</taxon>
        <taxon>Chitinophagaceae</taxon>
        <taxon>Chitinophaga</taxon>
    </lineage>
</organism>
<name>A0A1G7XR36_CHIFI</name>
<dbReference type="AlphaFoldDB" id="A0A1G7XR36"/>
<proteinExistence type="predicted"/>
<evidence type="ECO:0000313" key="1">
    <source>
        <dbReference type="EMBL" id="SDG86649.1"/>
    </source>
</evidence>
<dbReference type="RefSeq" id="WP_089835540.1">
    <property type="nucleotide sequence ID" value="NZ_FNBN01000007.1"/>
</dbReference>
<gene>
    <name evidence="1" type="ORF">SAMN04488121_10744</name>
</gene>